<dbReference type="EMBL" id="HACG01049635">
    <property type="protein sequence ID" value="CEK96500.1"/>
    <property type="molecule type" value="Transcribed_RNA"/>
</dbReference>
<feature type="region of interest" description="Disordered" evidence="1">
    <location>
        <begin position="1"/>
        <end position="50"/>
    </location>
</feature>
<feature type="compositionally biased region" description="Acidic residues" evidence="1">
    <location>
        <begin position="25"/>
        <end position="50"/>
    </location>
</feature>
<feature type="compositionally biased region" description="Acidic residues" evidence="1">
    <location>
        <begin position="1"/>
        <end position="13"/>
    </location>
</feature>
<gene>
    <name evidence="2" type="primary">ORF212303</name>
</gene>
<evidence type="ECO:0000256" key="1">
    <source>
        <dbReference type="SAM" id="MobiDB-lite"/>
    </source>
</evidence>
<evidence type="ECO:0000313" key="2">
    <source>
        <dbReference type="EMBL" id="CEK96500.1"/>
    </source>
</evidence>
<name>A0A0B7BWH6_9EUPU</name>
<dbReference type="AlphaFoldDB" id="A0A0B7BWH6"/>
<sequence>MAEGGELPEDVIGGEDQLLEKMADDVEEPQPEDGEAPDEDAVADEDEAED</sequence>
<proteinExistence type="predicted"/>
<accession>A0A0B7BWH6</accession>
<reference evidence="2" key="1">
    <citation type="submission" date="2014-12" db="EMBL/GenBank/DDBJ databases">
        <title>Insight into the proteome of Arion vulgaris.</title>
        <authorList>
            <person name="Aradska J."/>
            <person name="Bulat T."/>
            <person name="Smidak R."/>
            <person name="Sarate P."/>
            <person name="Gangsoo J."/>
            <person name="Sialana F."/>
            <person name="Bilban M."/>
            <person name="Lubec G."/>
        </authorList>
    </citation>
    <scope>NUCLEOTIDE SEQUENCE</scope>
    <source>
        <tissue evidence="2">Skin</tissue>
    </source>
</reference>
<organism evidence="2">
    <name type="scientific">Arion vulgaris</name>
    <dbReference type="NCBI Taxonomy" id="1028688"/>
    <lineage>
        <taxon>Eukaryota</taxon>
        <taxon>Metazoa</taxon>
        <taxon>Spiralia</taxon>
        <taxon>Lophotrochozoa</taxon>
        <taxon>Mollusca</taxon>
        <taxon>Gastropoda</taxon>
        <taxon>Heterobranchia</taxon>
        <taxon>Euthyneura</taxon>
        <taxon>Panpulmonata</taxon>
        <taxon>Eupulmonata</taxon>
        <taxon>Stylommatophora</taxon>
        <taxon>Helicina</taxon>
        <taxon>Arionoidea</taxon>
        <taxon>Arionidae</taxon>
        <taxon>Arion</taxon>
    </lineage>
</organism>
<protein>
    <submittedName>
        <fullName evidence="2">Uncharacterized protein</fullName>
    </submittedName>
</protein>